<protein>
    <submittedName>
        <fullName evidence="4">Uncharacterized protein</fullName>
    </submittedName>
</protein>
<evidence type="ECO:0000256" key="1">
    <source>
        <dbReference type="SAM" id="MobiDB-lite"/>
    </source>
</evidence>
<evidence type="ECO:0000313" key="5">
    <source>
        <dbReference type="Proteomes" id="UP000749559"/>
    </source>
</evidence>
<feature type="region of interest" description="Disordered" evidence="1">
    <location>
        <begin position="107"/>
        <end position="136"/>
    </location>
</feature>
<evidence type="ECO:0000313" key="4">
    <source>
        <dbReference type="EMBL" id="CAH1793609.1"/>
    </source>
</evidence>
<keyword evidence="3" id="KW-0732">Signal</keyword>
<keyword evidence="5" id="KW-1185">Reference proteome</keyword>
<evidence type="ECO:0000256" key="3">
    <source>
        <dbReference type="SAM" id="SignalP"/>
    </source>
</evidence>
<evidence type="ECO:0000256" key="2">
    <source>
        <dbReference type="SAM" id="Phobius"/>
    </source>
</evidence>
<dbReference type="Proteomes" id="UP000749559">
    <property type="component" value="Unassembled WGS sequence"/>
</dbReference>
<gene>
    <name evidence="4" type="ORF">OFUS_LOCUS18437</name>
</gene>
<accession>A0A8J1Y7Y8</accession>
<dbReference type="EMBL" id="CAIIXF020000009">
    <property type="protein sequence ID" value="CAH1793609.1"/>
    <property type="molecule type" value="Genomic_DNA"/>
</dbReference>
<sequence>MAQEMLLKVLILSVLLRVSEAYIQCGEWNCYGNAYCCTYDPGQCCFYVWSLWWFWCLWILLFTFCASCGYCCYRRRRLAPDYVIIQQPQQPVYGTVVPSTGYEAGVAATPQKPPEYMQKPPPYNQQHQPAGAYNPA</sequence>
<dbReference type="AlphaFoldDB" id="A0A8J1Y7Y8"/>
<comment type="caution">
    <text evidence="4">The sequence shown here is derived from an EMBL/GenBank/DDBJ whole genome shotgun (WGS) entry which is preliminary data.</text>
</comment>
<proteinExistence type="predicted"/>
<reference evidence="4" key="1">
    <citation type="submission" date="2022-03" db="EMBL/GenBank/DDBJ databases">
        <authorList>
            <person name="Martin C."/>
        </authorList>
    </citation>
    <scope>NUCLEOTIDE SEQUENCE</scope>
</reference>
<organism evidence="4 5">
    <name type="scientific">Owenia fusiformis</name>
    <name type="common">Polychaete worm</name>
    <dbReference type="NCBI Taxonomy" id="6347"/>
    <lineage>
        <taxon>Eukaryota</taxon>
        <taxon>Metazoa</taxon>
        <taxon>Spiralia</taxon>
        <taxon>Lophotrochozoa</taxon>
        <taxon>Annelida</taxon>
        <taxon>Polychaeta</taxon>
        <taxon>Sedentaria</taxon>
        <taxon>Canalipalpata</taxon>
        <taxon>Sabellida</taxon>
        <taxon>Oweniida</taxon>
        <taxon>Oweniidae</taxon>
        <taxon>Owenia</taxon>
    </lineage>
</organism>
<name>A0A8J1Y7Y8_OWEFU</name>
<feature type="signal peptide" evidence="3">
    <location>
        <begin position="1"/>
        <end position="21"/>
    </location>
</feature>
<feature type="transmembrane region" description="Helical" evidence="2">
    <location>
        <begin position="52"/>
        <end position="73"/>
    </location>
</feature>
<keyword evidence="2" id="KW-1133">Transmembrane helix</keyword>
<keyword evidence="2" id="KW-0472">Membrane</keyword>
<feature type="chain" id="PRO_5043602329" evidence="3">
    <location>
        <begin position="22"/>
        <end position="136"/>
    </location>
</feature>
<keyword evidence="2" id="KW-0812">Transmembrane</keyword>